<evidence type="ECO:0000256" key="5">
    <source>
        <dbReference type="ARBA" id="ARBA00022516"/>
    </source>
</evidence>
<dbReference type="PANTHER" id="PTHR42724:SF1">
    <property type="entry name" value="TETRAACYLDISACCHARIDE 4'-KINASE, MITOCHONDRIAL-RELATED"/>
    <property type="match status" value="1"/>
</dbReference>
<dbReference type="InterPro" id="IPR027417">
    <property type="entry name" value="P-loop_NTPase"/>
</dbReference>
<feature type="non-terminal residue" evidence="14">
    <location>
        <position position="1"/>
    </location>
</feature>
<protein>
    <recommendedName>
        <fullName evidence="4 12">Tetraacyldisaccharide 4'-kinase</fullName>
        <ecNumber evidence="3 12">2.7.1.130</ecNumber>
    </recommendedName>
</protein>
<dbReference type="GO" id="GO:0009245">
    <property type="term" value="P:lipid A biosynthetic process"/>
    <property type="evidence" value="ECO:0007669"/>
    <property type="project" value="UniProtKB-UniRule"/>
</dbReference>
<dbReference type="EC" id="2.7.1.130" evidence="3 12"/>
<comment type="caution">
    <text evidence="14">The sequence shown here is derived from an EMBL/GenBank/DDBJ whole genome shotgun (WGS) entry which is preliminary data.</text>
</comment>
<evidence type="ECO:0000256" key="13">
    <source>
        <dbReference type="SAM" id="Phobius"/>
    </source>
</evidence>
<evidence type="ECO:0000256" key="10">
    <source>
        <dbReference type="ARBA" id="ARBA00022840"/>
    </source>
</evidence>
<comment type="function">
    <text evidence="1">Transfers the gamma-phosphate of ATP to the 4'-position of a tetraacyldisaccharide 1-phosphate intermediate (termed DS-1-P) to form tetraacyldisaccharide 1,4'-bis-phosphate (lipid IVA).</text>
</comment>
<accession>A0A2M7YE28</accession>
<proteinExistence type="inferred from homology"/>
<dbReference type="Proteomes" id="UP000229213">
    <property type="component" value="Unassembled WGS sequence"/>
</dbReference>
<dbReference type="GO" id="GO:0009244">
    <property type="term" value="P:lipopolysaccharide core region biosynthetic process"/>
    <property type="evidence" value="ECO:0007669"/>
    <property type="project" value="TreeGrafter"/>
</dbReference>
<keyword evidence="5" id="KW-0444">Lipid biosynthesis</keyword>
<keyword evidence="13" id="KW-0472">Membrane</keyword>
<keyword evidence="9 14" id="KW-0418">Kinase</keyword>
<evidence type="ECO:0000256" key="7">
    <source>
        <dbReference type="ARBA" id="ARBA00022679"/>
    </source>
</evidence>
<evidence type="ECO:0000256" key="8">
    <source>
        <dbReference type="ARBA" id="ARBA00022741"/>
    </source>
</evidence>
<dbReference type="HAMAP" id="MF_00409">
    <property type="entry name" value="LpxK"/>
    <property type="match status" value="1"/>
</dbReference>
<organism evidence="14 15">
    <name type="scientific">bacterium (Candidatus Ratteibacteria) CG_4_9_14_3_um_filter_41_21</name>
    <dbReference type="NCBI Taxonomy" id="2014289"/>
    <lineage>
        <taxon>Bacteria</taxon>
        <taxon>Candidatus Ratteibacteria</taxon>
    </lineage>
</organism>
<keyword evidence="11" id="KW-0443">Lipid metabolism</keyword>
<dbReference type="EMBL" id="PFWI01000265">
    <property type="protein sequence ID" value="PJA61240.1"/>
    <property type="molecule type" value="Genomic_DNA"/>
</dbReference>
<evidence type="ECO:0000313" key="15">
    <source>
        <dbReference type="Proteomes" id="UP000229213"/>
    </source>
</evidence>
<keyword evidence="7" id="KW-0808">Transferase</keyword>
<keyword evidence="13" id="KW-1133">Transmembrane helix</keyword>
<evidence type="ECO:0000256" key="6">
    <source>
        <dbReference type="ARBA" id="ARBA00022556"/>
    </source>
</evidence>
<dbReference type="GO" id="GO:0009029">
    <property type="term" value="F:lipid-A 4'-kinase activity"/>
    <property type="evidence" value="ECO:0007669"/>
    <property type="project" value="UniProtKB-UniRule"/>
</dbReference>
<keyword evidence="10" id="KW-0067">ATP-binding</keyword>
<sequence length="354" mass="40536">VVVFYSQMGYYKKMKKIGFFSVFLVLFSFLYRFIIEVRNFLFQHRIFLKSIKLNSFLISVGNITAGGTGKTPVVMFLARKLQSQGKGLAVVARGYKRKGGGFLVSNRREILMGSKEAGDEANLLAENLKGIPILVGRNRKMLSQVALNNFKVDTIILDDGFHYRYLKKDLEIVVIDATNPFSNGKLLPAGLLREPLSSLKRADCFWLNYVNLVDEERLNSLKKFLTKINPEAKIVESFYQPLSLIDSSGKIYELSAISGKEVWLLAGIGNPSTFENLARHLGVKIIGKSFFPDHYWYKERNLKKILKEEFEILLTTEKDLVRLKDIPFSKPILALRIEIKVKNEENLWRNLKIK</sequence>
<dbReference type="UniPathway" id="UPA00359">
    <property type="reaction ID" value="UER00482"/>
</dbReference>
<evidence type="ECO:0000256" key="12">
    <source>
        <dbReference type="NCBIfam" id="TIGR00682"/>
    </source>
</evidence>
<dbReference type="GO" id="GO:0005886">
    <property type="term" value="C:plasma membrane"/>
    <property type="evidence" value="ECO:0007669"/>
    <property type="project" value="TreeGrafter"/>
</dbReference>
<evidence type="ECO:0000256" key="1">
    <source>
        <dbReference type="ARBA" id="ARBA00002274"/>
    </source>
</evidence>
<keyword evidence="6" id="KW-0441">Lipid A biosynthesis</keyword>
<dbReference type="NCBIfam" id="TIGR00682">
    <property type="entry name" value="lpxK"/>
    <property type="match status" value="1"/>
</dbReference>
<evidence type="ECO:0000256" key="11">
    <source>
        <dbReference type="ARBA" id="ARBA00023098"/>
    </source>
</evidence>
<gene>
    <name evidence="14" type="primary">lpxK</name>
    <name evidence="14" type="ORF">CO162_07330</name>
</gene>
<name>A0A2M7YE28_9BACT</name>
<dbReference type="PANTHER" id="PTHR42724">
    <property type="entry name" value="TETRAACYLDISACCHARIDE 4'-KINASE"/>
    <property type="match status" value="1"/>
</dbReference>
<dbReference type="InterPro" id="IPR003758">
    <property type="entry name" value="LpxK"/>
</dbReference>
<comment type="pathway">
    <text evidence="2">Glycolipid biosynthesis; lipid IV(A) biosynthesis; lipid IV(A) from (3R)-3-hydroxytetradecanoyl-[acyl-carrier-protein] and UDP-N-acetyl-alpha-D-glucosamine: step 6/6.</text>
</comment>
<dbReference type="Pfam" id="PF02606">
    <property type="entry name" value="LpxK"/>
    <property type="match status" value="1"/>
</dbReference>
<reference evidence="15" key="1">
    <citation type="submission" date="2017-09" db="EMBL/GenBank/DDBJ databases">
        <title>Depth-based differentiation of microbial function through sediment-hosted aquifers and enrichment of novel symbionts in the deep terrestrial subsurface.</title>
        <authorList>
            <person name="Probst A.J."/>
            <person name="Ladd B."/>
            <person name="Jarett J.K."/>
            <person name="Geller-Mcgrath D.E."/>
            <person name="Sieber C.M.K."/>
            <person name="Emerson J.B."/>
            <person name="Anantharaman K."/>
            <person name="Thomas B.C."/>
            <person name="Malmstrom R."/>
            <person name="Stieglmeier M."/>
            <person name="Klingl A."/>
            <person name="Woyke T."/>
            <person name="Ryan C.M."/>
            <person name="Banfield J.F."/>
        </authorList>
    </citation>
    <scope>NUCLEOTIDE SEQUENCE [LARGE SCALE GENOMIC DNA]</scope>
</reference>
<evidence type="ECO:0000313" key="14">
    <source>
        <dbReference type="EMBL" id="PJA61240.1"/>
    </source>
</evidence>
<evidence type="ECO:0000256" key="9">
    <source>
        <dbReference type="ARBA" id="ARBA00022777"/>
    </source>
</evidence>
<dbReference type="SUPFAM" id="SSF52540">
    <property type="entry name" value="P-loop containing nucleoside triphosphate hydrolases"/>
    <property type="match status" value="1"/>
</dbReference>
<keyword evidence="8" id="KW-0547">Nucleotide-binding</keyword>
<evidence type="ECO:0000256" key="4">
    <source>
        <dbReference type="ARBA" id="ARBA00016436"/>
    </source>
</evidence>
<keyword evidence="13" id="KW-0812">Transmembrane</keyword>
<feature type="transmembrane region" description="Helical" evidence="13">
    <location>
        <begin position="17"/>
        <end position="35"/>
    </location>
</feature>
<dbReference type="AlphaFoldDB" id="A0A2M7YE28"/>
<evidence type="ECO:0000256" key="3">
    <source>
        <dbReference type="ARBA" id="ARBA00012071"/>
    </source>
</evidence>
<dbReference type="GO" id="GO:0005524">
    <property type="term" value="F:ATP binding"/>
    <property type="evidence" value="ECO:0007669"/>
    <property type="project" value="UniProtKB-KW"/>
</dbReference>
<evidence type="ECO:0000256" key="2">
    <source>
        <dbReference type="ARBA" id="ARBA00004870"/>
    </source>
</evidence>